<dbReference type="AlphaFoldDB" id="A0A1I2QS77"/>
<keyword evidence="3 4" id="KW-0975">Bacterial flagellum</keyword>
<comment type="similarity">
    <text evidence="2 4">Belongs to the flagella basal body rod proteins family.</text>
</comment>
<dbReference type="Pfam" id="PF06429">
    <property type="entry name" value="Flg_bbr_C"/>
    <property type="match status" value="1"/>
</dbReference>
<keyword evidence="8" id="KW-0966">Cell projection</keyword>
<comment type="function">
    <text evidence="4">A flexible structure which links the flagellar filament to the drive apparatus in the basal body.</text>
</comment>
<dbReference type="InterPro" id="IPR020013">
    <property type="entry name" value="Flagellar_FlgE/F/G"/>
</dbReference>
<dbReference type="PROSITE" id="PS00588">
    <property type="entry name" value="FLAGELLA_BB_ROD"/>
    <property type="match status" value="1"/>
</dbReference>
<dbReference type="OrthoDB" id="9804559at2"/>
<dbReference type="NCBIfam" id="TIGR03506">
    <property type="entry name" value="FlgEFG_subfam"/>
    <property type="match status" value="2"/>
</dbReference>
<dbReference type="EMBL" id="FOPI01000010">
    <property type="protein sequence ID" value="SFG30513.1"/>
    <property type="molecule type" value="Genomic_DNA"/>
</dbReference>
<dbReference type="InterPro" id="IPR001444">
    <property type="entry name" value="Flag_bb_rod_N"/>
</dbReference>
<dbReference type="GO" id="GO:0071978">
    <property type="term" value="P:bacterial-type flagellum-dependent swarming motility"/>
    <property type="evidence" value="ECO:0007669"/>
    <property type="project" value="TreeGrafter"/>
</dbReference>
<dbReference type="PANTHER" id="PTHR30435:SF1">
    <property type="entry name" value="FLAGELLAR HOOK PROTEIN FLGE"/>
    <property type="match status" value="1"/>
</dbReference>
<feature type="domain" description="Flagellar hook protein FlgE/F/G-like D1" evidence="7">
    <location>
        <begin position="96"/>
        <end position="200"/>
    </location>
</feature>
<dbReference type="RefSeq" id="WP_046922505.1">
    <property type="nucleotide sequence ID" value="NZ_AYYL01000007.1"/>
</dbReference>
<evidence type="ECO:0000259" key="6">
    <source>
        <dbReference type="Pfam" id="PF06429"/>
    </source>
</evidence>
<proteinExistence type="inferred from homology"/>
<dbReference type="Proteomes" id="UP000182635">
    <property type="component" value="Unassembled WGS sequence"/>
</dbReference>
<dbReference type="GO" id="GO:0005829">
    <property type="term" value="C:cytosol"/>
    <property type="evidence" value="ECO:0007669"/>
    <property type="project" value="TreeGrafter"/>
</dbReference>
<dbReference type="InterPro" id="IPR037925">
    <property type="entry name" value="FlgE/F/G-like"/>
</dbReference>
<dbReference type="InterPro" id="IPR010930">
    <property type="entry name" value="Flg_bb/hook_C_dom"/>
</dbReference>
<evidence type="ECO:0000259" key="7">
    <source>
        <dbReference type="Pfam" id="PF22692"/>
    </source>
</evidence>
<reference evidence="9" key="1">
    <citation type="submission" date="2016-10" db="EMBL/GenBank/DDBJ databases">
        <authorList>
            <person name="Varghese N."/>
            <person name="Submissions S."/>
        </authorList>
    </citation>
    <scope>NUCLEOTIDE SEQUENCE [LARGE SCALE GENOMIC DNA]</scope>
    <source>
        <strain evidence="9">DSM 20403</strain>
    </source>
</reference>
<accession>A0A1I2QS77</accession>
<evidence type="ECO:0000256" key="2">
    <source>
        <dbReference type="ARBA" id="ARBA00009677"/>
    </source>
</evidence>
<dbReference type="GO" id="GO:0009424">
    <property type="term" value="C:bacterial-type flagellum hook"/>
    <property type="evidence" value="ECO:0007669"/>
    <property type="project" value="TreeGrafter"/>
</dbReference>
<evidence type="ECO:0000256" key="4">
    <source>
        <dbReference type="RuleBase" id="RU362116"/>
    </source>
</evidence>
<keyword evidence="8" id="KW-0969">Cilium</keyword>
<dbReference type="SUPFAM" id="SSF117143">
    <property type="entry name" value="Flagellar hook protein flgE"/>
    <property type="match status" value="1"/>
</dbReference>
<evidence type="ECO:0000313" key="8">
    <source>
        <dbReference type="EMBL" id="SFG30513.1"/>
    </source>
</evidence>
<protein>
    <recommendedName>
        <fullName evidence="4">Flagellar hook protein FlgE</fullName>
    </recommendedName>
</protein>
<organism evidence="8 9">
    <name type="scientific">Ligilactobacillus ruminis DSM 20403 = NBRC 102161</name>
    <dbReference type="NCBI Taxonomy" id="1423798"/>
    <lineage>
        <taxon>Bacteria</taxon>
        <taxon>Bacillati</taxon>
        <taxon>Bacillota</taxon>
        <taxon>Bacilli</taxon>
        <taxon>Lactobacillales</taxon>
        <taxon>Lactobacillaceae</taxon>
        <taxon>Ligilactobacillus</taxon>
    </lineage>
</organism>
<sequence length="301" mass="32217">MLRSLYSGVSGMKGFQTQMDVIANNVSNVNTHGFKAGRVLFQDMVSQNTTSASEPGLGLGGVNGKQVGLGMQTGAIDTMTGRGNMESTGQDMDLYIRGEGYFVVRKEATADSDAVTYYTRDGAFKRDSQGLLVNSNGYHVKGQPTKGNIPAPMDNNFKSENYFGNPNATGSNLADINIPETVNGQRFESVTIDNSGLVVAKYGDTRYAMGKIELAKFNNPSGLQKSGSNNFSVTNNSGDPNFATPGLGGTGTLESGFLEMSNVDLADQFSQMIIASRAYQANSRSITTSDEMLQELLNLKH</sequence>
<evidence type="ECO:0000256" key="1">
    <source>
        <dbReference type="ARBA" id="ARBA00004117"/>
    </source>
</evidence>
<dbReference type="InterPro" id="IPR019776">
    <property type="entry name" value="Flagellar_basal_body_rod_CS"/>
</dbReference>
<gene>
    <name evidence="8" type="ORF">SAMN02910432_00771</name>
</gene>
<name>A0A1I2QS77_9LACO</name>
<evidence type="ECO:0000313" key="9">
    <source>
        <dbReference type="Proteomes" id="UP000182635"/>
    </source>
</evidence>
<dbReference type="Pfam" id="PF00460">
    <property type="entry name" value="Flg_bb_rod"/>
    <property type="match status" value="1"/>
</dbReference>
<keyword evidence="8" id="KW-0282">Flagellum</keyword>
<dbReference type="PANTHER" id="PTHR30435">
    <property type="entry name" value="FLAGELLAR PROTEIN"/>
    <property type="match status" value="1"/>
</dbReference>
<feature type="domain" description="Flagellar basal-body/hook protein C-terminal" evidence="6">
    <location>
        <begin position="255"/>
        <end position="299"/>
    </location>
</feature>
<dbReference type="InterPro" id="IPR053967">
    <property type="entry name" value="LlgE_F_G-like_D1"/>
</dbReference>
<dbReference type="GO" id="GO:0009425">
    <property type="term" value="C:bacterial-type flagellum basal body"/>
    <property type="evidence" value="ECO:0007669"/>
    <property type="project" value="UniProtKB-SubCell"/>
</dbReference>
<evidence type="ECO:0000259" key="5">
    <source>
        <dbReference type="Pfam" id="PF00460"/>
    </source>
</evidence>
<feature type="domain" description="Flagellar basal body rod protein N-terminal" evidence="5">
    <location>
        <begin position="5"/>
        <end position="35"/>
    </location>
</feature>
<comment type="subcellular location">
    <subcellularLocation>
        <location evidence="1 4">Bacterial flagellum basal body</location>
    </subcellularLocation>
</comment>
<dbReference type="Pfam" id="PF22692">
    <property type="entry name" value="LlgE_F_G_D1"/>
    <property type="match status" value="1"/>
</dbReference>
<evidence type="ECO:0000256" key="3">
    <source>
        <dbReference type="ARBA" id="ARBA00023143"/>
    </source>
</evidence>